<feature type="compositionally biased region" description="Basic and acidic residues" evidence="1">
    <location>
        <begin position="82"/>
        <end position="100"/>
    </location>
</feature>
<sequence>MPKTTPTTQAWARPVTNGADPAGKAVVERRAGLPVGHPAGQRLHRDLVRVLDPAVMAQSEDGLGVLTGFGGGLPPDAVISQQDDRRDRSSVARTGEERGPGAHHVSPPQLKDCFPRVEQSNAAWGRQSPERA</sequence>
<protein>
    <submittedName>
        <fullName evidence="2">Uncharacterized protein</fullName>
    </submittedName>
</protein>
<accession>A0A7W9ME27</accession>
<dbReference type="RefSeq" id="WP_184548363.1">
    <property type="nucleotide sequence ID" value="NZ_JACHMP010000001.1"/>
</dbReference>
<proteinExistence type="predicted"/>
<dbReference type="Proteomes" id="UP000540685">
    <property type="component" value="Unassembled WGS sequence"/>
</dbReference>
<comment type="caution">
    <text evidence="2">The sequence shown here is derived from an EMBL/GenBank/DDBJ whole genome shotgun (WGS) entry which is preliminary data.</text>
</comment>
<reference evidence="2 3" key="1">
    <citation type="submission" date="2020-08" db="EMBL/GenBank/DDBJ databases">
        <title>Sequencing the genomes of 1000 actinobacteria strains.</title>
        <authorList>
            <person name="Klenk H.-P."/>
        </authorList>
    </citation>
    <scope>NUCLEOTIDE SEQUENCE [LARGE SCALE GENOMIC DNA]</scope>
    <source>
        <strain evidence="2 3">DSM 46887</strain>
    </source>
</reference>
<feature type="compositionally biased region" description="Polar residues" evidence="1">
    <location>
        <begin position="1"/>
        <end position="10"/>
    </location>
</feature>
<dbReference type="AlphaFoldDB" id="A0A7W9ME27"/>
<name>A0A7W9ME27_9ACTN</name>
<evidence type="ECO:0000256" key="1">
    <source>
        <dbReference type="SAM" id="MobiDB-lite"/>
    </source>
</evidence>
<evidence type="ECO:0000313" key="2">
    <source>
        <dbReference type="EMBL" id="MBB5817016.1"/>
    </source>
</evidence>
<keyword evidence="3" id="KW-1185">Reference proteome</keyword>
<feature type="region of interest" description="Disordered" evidence="1">
    <location>
        <begin position="1"/>
        <end position="22"/>
    </location>
</feature>
<organism evidence="2 3">
    <name type="scientific">Streptosporangium becharense</name>
    <dbReference type="NCBI Taxonomy" id="1816182"/>
    <lineage>
        <taxon>Bacteria</taxon>
        <taxon>Bacillati</taxon>
        <taxon>Actinomycetota</taxon>
        <taxon>Actinomycetes</taxon>
        <taxon>Streptosporangiales</taxon>
        <taxon>Streptosporangiaceae</taxon>
        <taxon>Streptosporangium</taxon>
    </lineage>
</organism>
<feature type="region of interest" description="Disordered" evidence="1">
    <location>
        <begin position="72"/>
        <end position="132"/>
    </location>
</feature>
<dbReference type="EMBL" id="JACHMP010000001">
    <property type="protein sequence ID" value="MBB5817016.1"/>
    <property type="molecule type" value="Genomic_DNA"/>
</dbReference>
<evidence type="ECO:0000313" key="3">
    <source>
        <dbReference type="Proteomes" id="UP000540685"/>
    </source>
</evidence>
<gene>
    <name evidence="2" type="ORF">F4562_000078</name>
</gene>